<evidence type="ECO:0000313" key="2">
    <source>
        <dbReference type="Proteomes" id="UP000622533"/>
    </source>
</evidence>
<name>A0A8J6ZTH0_DESMC</name>
<dbReference type="Proteomes" id="UP000622533">
    <property type="component" value="Unassembled WGS sequence"/>
</dbReference>
<dbReference type="SUPFAM" id="SSF46689">
    <property type="entry name" value="Homeodomain-like"/>
    <property type="match status" value="1"/>
</dbReference>
<dbReference type="EMBL" id="JADEXS010000064">
    <property type="protein sequence ID" value="MBE9022180.1"/>
    <property type="molecule type" value="Genomic_DNA"/>
</dbReference>
<dbReference type="InterPro" id="IPR009057">
    <property type="entry name" value="Homeodomain-like_sf"/>
</dbReference>
<keyword evidence="2" id="KW-1185">Reference proteome</keyword>
<organism evidence="1 2">
    <name type="scientific">Desmonostoc muscorum LEGE 12446</name>
    <dbReference type="NCBI Taxonomy" id="1828758"/>
    <lineage>
        <taxon>Bacteria</taxon>
        <taxon>Bacillati</taxon>
        <taxon>Cyanobacteriota</taxon>
        <taxon>Cyanophyceae</taxon>
        <taxon>Nostocales</taxon>
        <taxon>Nostocaceae</taxon>
        <taxon>Desmonostoc</taxon>
    </lineage>
</organism>
<gene>
    <name evidence="1" type="ORF">IQ276_06950</name>
</gene>
<dbReference type="Pfam" id="PF13565">
    <property type="entry name" value="HTH_32"/>
    <property type="match status" value="1"/>
</dbReference>
<proteinExistence type="predicted"/>
<comment type="caution">
    <text evidence="1">The sequence shown here is derived from an EMBL/GenBank/DDBJ whole genome shotgun (WGS) entry which is preliminary data.</text>
</comment>
<dbReference type="AlphaFoldDB" id="A0A8J6ZTH0"/>
<sequence length="193" mass="22304">MFHDLAKTSGCLTEFQRKQLQKSLEDENLSKLHRQRICIMLLADEGKSQAEICQQVGCSSATARHWILVAESGMAHQWKKRAIGRPQTINDCYLERLKELVSQTPRDLGYPFHRWTGDWLSKHLEKEFRIKVSDRYINHLLKEMGLSTKPKPSKIDASSDSEPETRRIIIENLPSNAVLNADELWQIACFKLD</sequence>
<accession>A0A8J6ZTH0</accession>
<protein>
    <submittedName>
        <fullName evidence="1">Helix-turn-helix domain-containing protein</fullName>
    </submittedName>
</protein>
<reference evidence="1" key="1">
    <citation type="submission" date="2020-10" db="EMBL/GenBank/DDBJ databases">
        <authorList>
            <person name="Castelo-Branco R."/>
            <person name="Eusebio N."/>
            <person name="Adriana R."/>
            <person name="Vieira A."/>
            <person name="Brugerolle De Fraissinette N."/>
            <person name="Rezende De Castro R."/>
            <person name="Schneider M.P."/>
            <person name="Vasconcelos V."/>
            <person name="Leao P.N."/>
        </authorList>
    </citation>
    <scope>NUCLEOTIDE SEQUENCE</scope>
    <source>
        <strain evidence="1">LEGE 12446</strain>
    </source>
</reference>
<evidence type="ECO:0000313" key="1">
    <source>
        <dbReference type="EMBL" id="MBE9022180.1"/>
    </source>
</evidence>